<dbReference type="GO" id="GO:0005634">
    <property type="term" value="C:nucleus"/>
    <property type="evidence" value="ECO:0007669"/>
    <property type="project" value="UniProtKB-SubCell"/>
</dbReference>
<gene>
    <name evidence="4" type="ORF">NA57DRAFT_71262</name>
</gene>
<name>A0A9P4IS03_9PEZI</name>
<feature type="compositionally biased region" description="Basic residues" evidence="2">
    <location>
        <begin position="229"/>
        <end position="240"/>
    </location>
</feature>
<evidence type="ECO:0000313" key="4">
    <source>
        <dbReference type="EMBL" id="KAF2105067.1"/>
    </source>
</evidence>
<comment type="caution">
    <text evidence="4">The sequence shown here is derived from an EMBL/GenBank/DDBJ whole genome shotgun (WGS) entry which is preliminary data.</text>
</comment>
<organism evidence="4 5">
    <name type="scientific">Rhizodiscina lignyota</name>
    <dbReference type="NCBI Taxonomy" id="1504668"/>
    <lineage>
        <taxon>Eukaryota</taxon>
        <taxon>Fungi</taxon>
        <taxon>Dikarya</taxon>
        <taxon>Ascomycota</taxon>
        <taxon>Pezizomycotina</taxon>
        <taxon>Dothideomycetes</taxon>
        <taxon>Pleosporomycetidae</taxon>
        <taxon>Aulographales</taxon>
        <taxon>Rhizodiscinaceae</taxon>
        <taxon>Rhizodiscina</taxon>
    </lineage>
</organism>
<dbReference type="Pfam" id="PF00046">
    <property type="entry name" value="Homeodomain"/>
    <property type="match status" value="1"/>
</dbReference>
<protein>
    <recommendedName>
        <fullName evidence="3">Homeobox domain-containing protein</fullName>
    </recommendedName>
</protein>
<evidence type="ECO:0000256" key="2">
    <source>
        <dbReference type="SAM" id="MobiDB-lite"/>
    </source>
</evidence>
<proteinExistence type="predicted"/>
<feature type="compositionally biased region" description="Basic and acidic residues" evidence="2">
    <location>
        <begin position="241"/>
        <end position="252"/>
    </location>
</feature>
<evidence type="ECO:0000259" key="3">
    <source>
        <dbReference type="Pfam" id="PF00046"/>
    </source>
</evidence>
<feature type="domain" description="Homeobox" evidence="3">
    <location>
        <begin position="142"/>
        <end position="179"/>
    </location>
</feature>
<dbReference type="SUPFAM" id="SSF46689">
    <property type="entry name" value="Homeodomain-like"/>
    <property type="match status" value="1"/>
</dbReference>
<dbReference type="Proteomes" id="UP000799772">
    <property type="component" value="Unassembled WGS sequence"/>
</dbReference>
<dbReference type="InterPro" id="IPR001356">
    <property type="entry name" value="HD"/>
</dbReference>
<dbReference type="InterPro" id="IPR009057">
    <property type="entry name" value="Homeodomain-like_sf"/>
</dbReference>
<feature type="region of interest" description="Disordered" evidence="2">
    <location>
        <begin position="15"/>
        <end position="46"/>
    </location>
</feature>
<keyword evidence="1" id="KW-0539">Nucleus</keyword>
<feature type="compositionally biased region" description="Basic and acidic residues" evidence="2">
    <location>
        <begin position="15"/>
        <end position="28"/>
    </location>
</feature>
<sequence>MPSEGEPSFMAELRELRRLFEQHSRPDDAESSSGEPPPSNDARMGRKVTIPYDVRMDAEALKLLDKSYAEEQRVINQLSAGFDDPVLGPLHAGVFKNYGIDDARPLRMMAIKEAIGSETDIAAKQAGLIAEGPYVKNVPVDALNLLEQFFEDNPNPNPAEVALLSRGTRMTRADVNAWFVWKKNSILHVEMVEKMALADMKKSYENIKTAMALIEAKKEAKAQEEKRAKNAKKYARKKAKKQAEKQAKREAEGGETEGGETEGGEATESTGEEQDEEKDMLS</sequence>
<dbReference type="CDD" id="cd00086">
    <property type="entry name" value="homeodomain"/>
    <property type="match status" value="1"/>
</dbReference>
<feature type="compositionally biased region" description="Acidic residues" evidence="2">
    <location>
        <begin position="253"/>
        <end position="282"/>
    </location>
</feature>
<keyword evidence="1" id="KW-0238">DNA-binding</keyword>
<keyword evidence="5" id="KW-1185">Reference proteome</keyword>
<dbReference type="Gene3D" id="1.10.10.60">
    <property type="entry name" value="Homeodomain-like"/>
    <property type="match status" value="1"/>
</dbReference>
<keyword evidence="1" id="KW-0371">Homeobox</keyword>
<reference evidence="4" key="1">
    <citation type="journal article" date="2020" name="Stud. Mycol.">
        <title>101 Dothideomycetes genomes: a test case for predicting lifestyles and emergence of pathogens.</title>
        <authorList>
            <person name="Haridas S."/>
            <person name="Albert R."/>
            <person name="Binder M."/>
            <person name="Bloem J."/>
            <person name="Labutti K."/>
            <person name="Salamov A."/>
            <person name="Andreopoulos B."/>
            <person name="Baker S."/>
            <person name="Barry K."/>
            <person name="Bills G."/>
            <person name="Bluhm B."/>
            <person name="Cannon C."/>
            <person name="Castanera R."/>
            <person name="Culley D."/>
            <person name="Daum C."/>
            <person name="Ezra D."/>
            <person name="Gonzalez J."/>
            <person name="Henrissat B."/>
            <person name="Kuo A."/>
            <person name="Liang C."/>
            <person name="Lipzen A."/>
            <person name="Lutzoni F."/>
            <person name="Magnuson J."/>
            <person name="Mondo S."/>
            <person name="Nolan M."/>
            <person name="Ohm R."/>
            <person name="Pangilinan J."/>
            <person name="Park H.-J."/>
            <person name="Ramirez L."/>
            <person name="Alfaro M."/>
            <person name="Sun H."/>
            <person name="Tritt A."/>
            <person name="Yoshinaga Y."/>
            <person name="Zwiers L.-H."/>
            <person name="Turgeon B."/>
            <person name="Goodwin S."/>
            <person name="Spatafora J."/>
            <person name="Crous P."/>
            <person name="Grigoriev I."/>
        </authorList>
    </citation>
    <scope>NUCLEOTIDE SEQUENCE</scope>
    <source>
        <strain evidence="4">CBS 133067</strain>
    </source>
</reference>
<accession>A0A9P4IS03</accession>
<dbReference type="EMBL" id="ML978121">
    <property type="protein sequence ID" value="KAF2105067.1"/>
    <property type="molecule type" value="Genomic_DNA"/>
</dbReference>
<comment type="subcellular location">
    <subcellularLocation>
        <location evidence="1">Nucleus</location>
    </subcellularLocation>
</comment>
<dbReference type="AlphaFoldDB" id="A0A9P4IS03"/>
<dbReference type="GO" id="GO:0003677">
    <property type="term" value="F:DNA binding"/>
    <property type="evidence" value="ECO:0007669"/>
    <property type="project" value="UniProtKB-KW"/>
</dbReference>
<feature type="region of interest" description="Disordered" evidence="2">
    <location>
        <begin position="222"/>
        <end position="282"/>
    </location>
</feature>
<evidence type="ECO:0000256" key="1">
    <source>
        <dbReference type="RuleBase" id="RU000682"/>
    </source>
</evidence>
<evidence type="ECO:0000313" key="5">
    <source>
        <dbReference type="Proteomes" id="UP000799772"/>
    </source>
</evidence>